<gene>
    <name evidence="3" type="ORF">PPL_09192</name>
</gene>
<sequence>MDIKVLNDDFFIFDISESNVDQDEDDNFLYLDNACNFNILLIISSRSAENEEYPTLFSTHLIPIYDHIFSDEGGVIVLPKYVYNLNLSFLFMEGDQLYFKSFDLKTASYDININFDKEKQRQQQQQLITYNHSDNINSQLLKKIVINNSQAQSYYIIAKFRNSYNKVLLTLSKSYEMGVYKSIIYRDSIRVYEGIENEIKAMELLKGKSNFVQLIDHFDDKPNQTFHMVTEFCNQGDLSQLFNYRFKRGEDFQENQIWQFIMQMFDILKELEEFKIVHCDIKPSNIFIKGKDLKLVLGDFGCCIFTDKKEVNQFSQPEYSQFMEHQDKKAKLPATIAPDKELNSVTNIESEDSVFDMEENNDDIVFKATRGTKGYIAPYILIYIHFYDQKKEVKFKLYYQPIDIYSIGSTILKLLSCSEEDKDNHEKFKSDSKNIVISKDKYTDQLIEFVKLLLDDQPKNRESVQLVFSVGLFTDLLEELLFGDTFNQIIEPETLPKCLRKLVFGRDYNQPLVIGSLPNSLETLVFGFKFNQLIQPKILPPNLKELKFGRNFNQPFESETLPPTLRALNFGGHFNRELLPGFLPQSIKSIRFGKEFNQPIIDILPTSLKELKFSTMFNQQVPPGILPPRLKTLKFGNNFNQPLPSLPKSLLSLALKLNFNHPIQPGVLPESLEELKLSWLYNHKIPIGALPKSLLLLKLGDKFNQPLERGSLPDSIKFIKFREEFNQPIDDVLPKSLKTLVLGKNFNKPLQPGVLPPLLEELAIGECYNQTLIPGSLPDSLKRIQFGNSYTQVIDKSILPTSLEGLQFGDSYNNPVQSGSLPETLTSLVFGHSFNQPILEGAIPSKVEYLEFGDAFNQPISQGTLPNNLKELVID</sequence>
<comment type="caution">
    <text evidence="3">The sequence shown here is derived from an EMBL/GenBank/DDBJ whole genome shotgun (WGS) entry which is preliminary data.</text>
</comment>
<evidence type="ECO:0000259" key="2">
    <source>
        <dbReference type="PROSITE" id="PS50011"/>
    </source>
</evidence>
<organism evidence="3 4">
    <name type="scientific">Heterostelium pallidum (strain ATCC 26659 / Pp 5 / PN500)</name>
    <name type="common">Cellular slime mold</name>
    <name type="synonym">Polysphondylium pallidum</name>
    <dbReference type="NCBI Taxonomy" id="670386"/>
    <lineage>
        <taxon>Eukaryota</taxon>
        <taxon>Amoebozoa</taxon>
        <taxon>Evosea</taxon>
        <taxon>Eumycetozoa</taxon>
        <taxon>Dictyostelia</taxon>
        <taxon>Acytosteliales</taxon>
        <taxon>Acytosteliaceae</taxon>
        <taxon>Heterostelium</taxon>
    </lineage>
</organism>
<dbReference type="Pfam" id="PF00069">
    <property type="entry name" value="Pkinase"/>
    <property type="match status" value="1"/>
</dbReference>
<dbReference type="PROSITE" id="PS00108">
    <property type="entry name" value="PROTEIN_KINASE_ST"/>
    <property type="match status" value="1"/>
</dbReference>
<dbReference type="InterPro" id="IPR051251">
    <property type="entry name" value="STK_FNIP-Repeat"/>
</dbReference>
<dbReference type="STRING" id="670386.D3BKW0"/>
<name>D3BKW0_HETP5</name>
<evidence type="ECO:0000256" key="1">
    <source>
        <dbReference type="ARBA" id="ARBA00025754"/>
    </source>
</evidence>
<accession>D3BKW0</accession>
<dbReference type="EMBL" id="ADBJ01000038">
    <property type="protein sequence ID" value="EFA78540.1"/>
    <property type="molecule type" value="Genomic_DNA"/>
</dbReference>
<dbReference type="Proteomes" id="UP000001396">
    <property type="component" value="Unassembled WGS sequence"/>
</dbReference>
<evidence type="ECO:0000313" key="3">
    <source>
        <dbReference type="EMBL" id="EFA78540.1"/>
    </source>
</evidence>
<dbReference type="Gene3D" id="1.10.510.10">
    <property type="entry name" value="Transferase(Phosphotransferase) domain 1"/>
    <property type="match status" value="2"/>
</dbReference>
<dbReference type="InterPro" id="IPR008615">
    <property type="entry name" value="FNIP"/>
</dbReference>
<dbReference type="InParanoid" id="D3BKW0"/>
<dbReference type="RefSeq" id="XP_020430664.1">
    <property type="nucleotide sequence ID" value="XM_020579989.1"/>
</dbReference>
<feature type="domain" description="Protein kinase" evidence="2">
    <location>
        <begin position="130"/>
        <end position="473"/>
    </location>
</feature>
<dbReference type="Pfam" id="PF05725">
    <property type="entry name" value="FNIP"/>
    <property type="match status" value="8"/>
</dbReference>
<dbReference type="SUPFAM" id="SSF52058">
    <property type="entry name" value="L domain-like"/>
    <property type="match status" value="1"/>
</dbReference>
<dbReference type="PROSITE" id="PS50011">
    <property type="entry name" value="PROTEIN_KINASE_DOM"/>
    <property type="match status" value="1"/>
</dbReference>
<dbReference type="InterPro" id="IPR011009">
    <property type="entry name" value="Kinase-like_dom_sf"/>
</dbReference>
<dbReference type="InterPro" id="IPR008271">
    <property type="entry name" value="Ser/Thr_kinase_AS"/>
</dbReference>
<proteinExistence type="inferred from homology"/>
<dbReference type="GO" id="GO:0005524">
    <property type="term" value="F:ATP binding"/>
    <property type="evidence" value="ECO:0007669"/>
    <property type="project" value="InterPro"/>
</dbReference>
<dbReference type="PANTHER" id="PTHR32134">
    <property type="entry name" value="FNIP REPEAT-CONTAINING PROTEIN"/>
    <property type="match status" value="1"/>
</dbReference>
<dbReference type="SUPFAM" id="SSF56112">
    <property type="entry name" value="Protein kinase-like (PK-like)"/>
    <property type="match status" value="1"/>
</dbReference>
<protein>
    <recommendedName>
        <fullName evidence="2">Protein kinase domain-containing protein</fullName>
    </recommendedName>
</protein>
<keyword evidence="4" id="KW-1185">Reference proteome</keyword>
<reference evidence="3 4" key="1">
    <citation type="journal article" date="2011" name="Genome Res.">
        <title>Phylogeny-wide analysis of social amoeba genomes highlights ancient origins for complex intercellular communication.</title>
        <authorList>
            <person name="Heidel A.J."/>
            <person name="Lawal H.M."/>
            <person name="Felder M."/>
            <person name="Schilde C."/>
            <person name="Helps N.R."/>
            <person name="Tunggal B."/>
            <person name="Rivero F."/>
            <person name="John U."/>
            <person name="Schleicher M."/>
            <person name="Eichinger L."/>
            <person name="Platzer M."/>
            <person name="Noegel A.A."/>
            <person name="Schaap P."/>
            <person name="Gloeckner G."/>
        </authorList>
    </citation>
    <scope>NUCLEOTIDE SEQUENCE [LARGE SCALE GENOMIC DNA]</scope>
    <source>
        <strain evidence="4">ATCC 26659 / Pp 5 / PN500</strain>
    </source>
</reference>
<dbReference type="GeneID" id="31364667"/>
<dbReference type="InterPro" id="IPR000719">
    <property type="entry name" value="Prot_kinase_dom"/>
</dbReference>
<evidence type="ECO:0000313" key="4">
    <source>
        <dbReference type="Proteomes" id="UP000001396"/>
    </source>
</evidence>
<dbReference type="AlphaFoldDB" id="D3BKW0"/>
<dbReference type="CDD" id="cd00180">
    <property type="entry name" value="PKc"/>
    <property type="match status" value="1"/>
</dbReference>
<dbReference type="GO" id="GO:0004672">
    <property type="term" value="F:protein kinase activity"/>
    <property type="evidence" value="ECO:0007669"/>
    <property type="project" value="InterPro"/>
</dbReference>
<comment type="similarity">
    <text evidence="1">Belongs to the protein kinase superfamily. STE Ser/Thr protein kinase family.</text>
</comment>
<dbReference type="PANTHER" id="PTHR32134:SF92">
    <property type="entry name" value="FNIP REPEAT-CONTAINING PROTEIN"/>
    <property type="match status" value="1"/>
</dbReference>
<dbReference type="SMART" id="SM00220">
    <property type="entry name" value="S_TKc"/>
    <property type="match status" value="1"/>
</dbReference>